<evidence type="ECO:0000256" key="1">
    <source>
        <dbReference type="ARBA" id="ARBA00005417"/>
    </source>
</evidence>
<dbReference type="PANTHER" id="PTHR43117:SF4">
    <property type="entry name" value="OSMOPROTECTANT IMPORT ATP-BINDING PROTEIN OSMV"/>
    <property type="match status" value="1"/>
</dbReference>
<dbReference type="SMART" id="SM00382">
    <property type="entry name" value="AAA"/>
    <property type="match status" value="1"/>
</dbReference>
<evidence type="ECO:0000256" key="3">
    <source>
        <dbReference type="ARBA" id="ARBA00022741"/>
    </source>
</evidence>
<dbReference type="Proteomes" id="UP000664382">
    <property type="component" value="Unassembled WGS sequence"/>
</dbReference>
<dbReference type="InterPro" id="IPR017871">
    <property type="entry name" value="ABC_transporter-like_CS"/>
</dbReference>
<dbReference type="InterPro" id="IPR027417">
    <property type="entry name" value="P-loop_NTPase"/>
</dbReference>
<reference evidence="7" key="1">
    <citation type="submission" date="2021-03" db="EMBL/GenBank/DDBJ databases">
        <title>Leucobacter chromiisoli sp. nov., isolated from chromium-containing soil of chemical plant.</title>
        <authorList>
            <person name="Xu Z."/>
        </authorList>
    </citation>
    <scope>NUCLEOTIDE SEQUENCE</scope>
    <source>
        <strain evidence="7">S27</strain>
    </source>
</reference>
<feature type="domain" description="ABC transporter" evidence="6">
    <location>
        <begin position="3"/>
        <end position="239"/>
    </location>
</feature>
<name>A0A939SAE7_9MICO</name>
<evidence type="ECO:0000256" key="5">
    <source>
        <dbReference type="ARBA" id="ARBA00066388"/>
    </source>
</evidence>
<evidence type="ECO:0000256" key="2">
    <source>
        <dbReference type="ARBA" id="ARBA00022448"/>
    </source>
</evidence>
<dbReference type="PROSITE" id="PS50893">
    <property type="entry name" value="ABC_TRANSPORTER_2"/>
    <property type="match status" value="1"/>
</dbReference>
<gene>
    <name evidence="7" type="ORF">J4H92_00075</name>
</gene>
<organism evidence="7 8">
    <name type="scientific">Leucobacter weissii</name>
    <dbReference type="NCBI Taxonomy" id="1983706"/>
    <lineage>
        <taxon>Bacteria</taxon>
        <taxon>Bacillati</taxon>
        <taxon>Actinomycetota</taxon>
        <taxon>Actinomycetes</taxon>
        <taxon>Micrococcales</taxon>
        <taxon>Microbacteriaceae</taxon>
        <taxon>Leucobacter</taxon>
    </lineage>
</organism>
<dbReference type="EMBL" id="JAGDYM010000001">
    <property type="protein sequence ID" value="MBO1900343.1"/>
    <property type="molecule type" value="Genomic_DNA"/>
</dbReference>
<comment type="similarity">
    <text evidence="1">Belongs to the ABC transporter superfamily.</text>
</comment>
<evidence type="ECO:0000313" key="8">
    <source>
        <dbReference type="Proteomes" id="UP000664382"/>
    </source>
</evidence>
<dbReference type="RefSeq" id="WP_208094991.1">
    <property type="nucleotide sequence ID" value="NZ_JAGDYM010000001.1"/>
</dbReference>
<keyword evidence="8" id="KW-1185">Reference proteome</keyword>
<accession>A0A939SAE7</accession>
<evidence type="ECO:0000313" key="7">
    <source>
        <dbReference type="EMBL" id="MBO1900343.1"/>
    </source>
</evidence>
<protein>
    <recommendedName>
        <fullName evidence="5">ABC-type quaternary amine transporter</fullName>
        <ecNumber evidence="5">7.6.2.9</ecNumber>
    </recommendedName>
</protein>
<comment type="caution">
    <text evidence="7">The sequence shown here is derived from an EMBL/GenBank/DDBJ whole genome shotgun (WGS) entry which is preliminary data.</text>
</comment>
<evidence type="ECO:0000259" key="6">
    <source>
        <dbReference type="PROSITE" id="PS50893"/>
    </source>
</evidence>
<dbReference type="SUPFAM" id="SSF52540">
    <property type="entry name" value="P-loop containing nucleoside triphosphate hydrolases"/>
    <property type="match status" value="1"/>
</dbReference>
<dbReference type="PANTHER" id="PTHR43117">
    <property type="entry name" value="OSMOPROTECTANT IMPORT ATP-BINDING PROTEIN OSMV"/>
    <property type="match status" value="1"/>
</dbReference>
<keyword evidence="3" id="KW-0547">Nucleotide-binding</keyword>
<dbReference type="EC" id="7.6.2.9" evidence="5"/>
<dbReference type="AlphaFoldDB" id="A0A939SAE7"/>
<proteinExistence type="inferred from homology"/>
<dbReference type="Gene3D" id="3.40.50.300">
    <property type="entry name" value="P-loop containing nucleotide triphosphate hydrolases"/>
    <property type="match status" value="1"/>
</dbReference>
<keyword evidence="2" id="KW-0813">Transport</keyword>
<evidence type="ECO:0000256" key="4">
    <source>
        <dbReference type="ARBA" id="ARBA00022840"/>
    </source>
</evidence>
<dbReference type="Pfam" id="PF00005">
    <property type="entry name" value="ABC_tran"/>
    <property type="match status" value="1"/>
</dbReference>
<keyword evidence="4 7" id="KW-0067">ATP-binding</keyword>
<dbReference type="InterPro" id="IPR003439">
    <property type="entry name" value="ABC_transporter-like_ATP-bd"/>
</dbReference>
<dbReference type="GO" id="GO:0016887">
    <property type="term" value="F:ATP hydrolysis activity"/>
    <property type="evidence" value="ECO:0007669"/>
    <property type="project" value="InterPro"/>
</dbReference>
<sequence>MSIELKHVSKRYPGVDHDSVRDLSLSVGTGEFVALIGGSGCGKSTTMRMINRLIEPTSGDILIDGESVTGVDPVELRRKIGYVIQSVGLMPHLTVGQNIGFVASLMKQPKPQIAARVEELLDTVGLDPAVYRDRYPRQLSGGQQQRAGVARSLMLDPPLILMDEPFGAIDALLRKQLQIEVRELQQRLKKTVVIVTHDISEAFLLGDRVAVMDRGELLQVGTPHELINAPAHRVVADFLDDEVKLRRLDLLTVADALDLAPTTEPTAGEVSIDGSLSLRRGLLRVAEHAADSVLAIRSGDRVLGRITSSEFLRYVAQNTNKNTEVVDVVR</sequence>
<dbReference type="FunFam" id="3.40.50.300:FF:000425">
    <property type="entry name" value="Probable ABC transporter, ATP-binding subunit"/>
    <property type="match status" value="1"/>
</dbReference>
<dbReference type="GO" id="GO:0005524">
    <property type="term" value="F:ATP binding"/>
    <property type="evidence" value="ECO:0007669"/>
    <property type="project" value="UniProtKB-KW"/>
</dbReference>
<dbReference type="PROSITE" id="PS00211">
    <property type="entry name" value="ABC_TRANSPORTER_1"/>
    <property type="match status" value="1"/>
</dbReference>
<dbReference type="GO" id="GO:0015418">
    <property type="term" value="F:ABC-type quaternary ammonium compound transporting activity"/>
    <property type="evidence" value="ECO:0007669"/>
    <property type="project" value="UniProtKB-EC"/>
</dbReference>
<dbReference type="InterPro" id="IPR003593">
    <property type="entry name" value="AAA+_ATPase"/>
</dbReference>